<accession>A0AC34PVI6</accession>
<evidence type="ECO:0000313" key="1">
    <source>
        <dbReference type="Proteomes" id="UP000887576"/>
    </source>
</evidence>
<reference evidence="2" key="1">
    <citation type="submission" date="2022-11" db="UniProtKB">
        <authorList>
            <consortium name="WormBaseParasite"/>
        </authorList>
    </citation>
    <scope>IDENTIFICATION</scope>
</reference>
<dbReference type="Proteomes" id="UP000887576">
    <property type="component" value="Unplaced"/>
</dbReference>
<organism evidence="1 2">
    <name type="scientific">Panagrolaimus sp. JU765</name>
    <dbReference type="NCBI Taxonomy" id="591449"/>
    <lineage>
        <taxon>Eukaryota</taxon>
        <taxon>Metazoa</taxon>
        <taxon>Ecdysozoa</taxon>
        <taxon>Nematoda</taxon>
        <taxon>Chromadorea</taxon>
        <taxon>Rhabditida</taxon>
        <taxon>Tylenchina</taxon>
        <taxon>Panagrolaimomorpha</taxon>
        <taxon>Panagrolaimoidea</taxon>
        <taxon>Panagrolaimidae</taxon>
        <taxon>Panagrolaimus</taxon>
    </lineage>
</organism>
<name>A0AC34PVI6_9BILA</name>
<proteinExistence type="predicted"/>
<protein>
    <submittedName>
        <fullName evidence="2">Uncharacterized protein</fullName>
    </submittedName>
</protein>
<dbReference type="WBParaSite" id="JU765_v2.g10359.t1">
    <property type="protein sequence ID" value="JU765_v2.g10359.t1"/>
    <property type="gene ID" value="JU765_v2.g10359"/>
</dbReference>
<evidence type="ECO:0000313" key="2">
    <source>
        <dbReference type="WBParaSite" id="JU765_v2.g10359.t1"/>
    </source>
</evidence>
<sequence length="87" mass="9442">MKLLFVFILIIASAGAYIIPCQGCGIFDALSPRNVTCPPNPKCAPQVKRNCSDKRCLNDAECAQHNSAFPYCVSSDVAVYNLCCNQP</sequence>